<dbReference type="Proteomes" id="UP000243459">
    <property type="component" value="Chromosome 4"/>
</dbReference>
<accession>A0A5P1F3K0</accession>
<protein>
    <submittedName>
        <fullName evidence="1">Uncharacterized protein</fullName>
    </submittedName>
</protein>
<dbReference type="Gramene" id="ONK71211">
    <property type="protein sequence ID" value="ONK71211"/>
    <property type="gene ID" value="A4U43_C04F6030"/>
</dbReference>
<sequence>MNMRKLVCLEYLDCECFVFNFPISISPLYVLLLVHVSPLQHQEPSHVLELSLYLEVKKALFLSCARTPTLWKAKSGRDFFGAAAASTFKLWTPIFSPCFIKDWNL</sequence>
<name>A0A5P1F3K0_ASPOF</name>
<dbReference type="EMBL" id="CM007384">
    <property type="protein sequence ID" value="ONK71211.1"/>
    <property type="molecule type" value="Genomic_DNA"/>
</dbReference>
<evidence type="ECO:0000313" key="2">
    <source>
        <dbReference type="Proteomes" id="UP000243459"/>
    </source>
</evidence>
<proteinExistence type="predicted"/>
<keyword evidence="2" id="KW-1185">Reference proteome</keyword>
<gene>
    <name evidence="1" type="ORF">A4U43_C04F6030</name>
</gene>
<evidence type="ECO:0000313" key="1">
    <source>
        <dbReference type="EMBL" id="ONK71211.1"/>
    </source>
</evidence>
<reference evidence="2" key="1">
    <citation type="journal article" date="2017" name="Nat. Commun.">
        <title>The asparagus genome sheds light on the origin and evolution of a young Y chromosome.</title>
        <authorList>
            <person name="Harkess A."/>
            <person name="Zhou J."/>
            <person name="Xu C."/>
            <person name="Bowers J.E."/>
            <person name="Van der Hulst R."/>
            <person name="Ayyampalayam S."/>
            <person name="Mercati F."/>
            <person name="Riccardi P."/>
            <person name="McKain M.R."/>
            <person name="Kakrana A."/>
            <person name="Tang H."/>
            <person name="Ray J."/>
            <person name="Groenendijk J."/>
            <person name="Arikit S."/>
            <person name="Mathioni S.M."/>
            <person name="Nakano M."/>
            <person name="Shan H."/>
            <person name="Telgmann-Rauber A."/>
            <person name="Kanno A."/>
            <person name="Yue Z."/>
            <person name="Chen H."/>
            <person name="Li W."/>
            <person name="Chen Y."/>
            <person name="Xu X."/>
            <person name="Zhang Y."/>
            <person name="Luo S."/>
            <person name="Chen H."/>
            <person name="Gao J."/>
            <person name="Mao Z."/>
            <person name="Pires J.C."/>
            <person name="Luo M."/>
            <person name="Kudrna D."/>
            <person name="Wing R.A."/>
            <person name="Meyers B.C."/>
            <person name="Yi K."/>
            <person name="Kong H."/>
            <person name="Lavrijsen P."/>
            <person name="Sunseri F."/>
            <person name="Falavigna A."/>
            <person name="Ye Y."/>
            <person name="Leebens-Mack J.H."/>
            <person name="Chen G."/>
        </authorList>
    </citation>
    <scope>NUCLEOTIDE SEQUENCE [LARGE SCALE GENOMIC DNA]</scope>
    <source>
        <strain evidence="2">cv. DH0086</strain>
    </source>
</reference>
<organism evidence="1 2">
    <name type="scientific">Asparagus officinalis</name>
    <name type="common">Garden asparagus</name>
    <dbReference type="NCBI Taxonomy" id="4686"/>
    <lineage>
        <taxon>Eukaryota</taxon>
        <taxon>Viridiplantae</taxon>
        <taxon>Streptophyta</taxon>
        <taxon>Embryophyta</taxon>
        <taxon>Tracheophyta</taxon>
        <taxon>Spermatophyta</taxon>
        <taxon>Magnoliopsida</taxon>
        <taxon>Liliopsida</taxon>
        <taxon>Asparagales</taxon>
        <taxon>Asparagaceae</taxon>
        <taxon>Asparagoideae</taxon>
        <taxon>Asparagus</taxon>
    </lineage>
</organism>
<dbReference type="AlphaFoldDB" id="A0A5P1F3K0"/>